<keyword evidence="10 21" id="KW-0547">Nucleotide-binding</keyword>
<comment type="caution">
    <text evidence="23">The sequence shown here is derived from an EMBL/GenBank/DDBJ whole genome shotgun (WGS) entry which is preliminary data.</text>
</comment>
<evidence type="ECO:0000256" key="13">
    <source>
        <dbReference type="ARBA" id="ARBA00022960"/>
    </source>
</evidence>
<dbReference type="Gene3D" id="3.30.1490.20">
    <property type="entry name" value="ATP-grasp fold, A domain"/>
    <property type="match status" value="1"/>
</dbReference>
<sequence>MKQYGKVAVLMGGHSAEREVSLRSGAAVLGALQSQGVDAHAFDPSEQALTQLVDQNFSRAFVVLHGRGGEDGTVQGALEYLGIPYTGTGVLGCALAMDKVRTKQIWQAQGLPVAESVVIRRGQSIDPAGLLRQLGGKVMVKPAQEGSSIGMSSANTPEALTKSLQLAHEYDEEALVEAWLAGPEYTISILGERALPSIRLQTTHEFYDYAAKYQAGDTQYHCPAGLSPLQEQALQQLAVSAFRAVAGSGWGRIDVMCDALGEFKLLEANMVPGMTAKSLVPMAARATGLSFEQLVLEILDFSLTEHED</sequence>
<feature type="binding site" evidence="20">
    <location>
        <position position="254"/>
    </location>
    <ligand>
        <name>Mg(2+)</name>
        <dbReference type="ChEBI" id="CHEBI:18420"/>
        <label>1</label>
    </ligand>
</feature>
<gene>
    <name evidence="18" type="primary">ddl</name>
    <name evidence="23" type="ORF">CWE22_06345</name>
</gene>
<dbReference type="AlphaFoldDB" id="A0A7Z6ZUX0"/>
<protein>
    <recommendedName>
        <fullName evidence="6 18">D-alanine--D-alanine ligase</fullName>
        <ecNumber evidence="6 18">6.3.2.4</ecNumber>
    </recommendedName>
    <alternativeName>
        <fullName evidence="18">D-Ala-D-Ala ligase</fullName>
    </alternativeName>
    <alternativeName>
        <fullName evidence="18">D-alanylalanine synthetase</fullName>
    </alternativeName>
</protein>
<dbReference type="PROSITE" id="PS50975">
    <property type="entry name" value="ATP_GRASP"/>
    <property type="match status" value="1"/>
</dbReference>
<dbReference type="Pfam" id="PF01820">
    <property type="entry name" value="Dala_Dala_lig_N"/>
    <property type="match status" value="1"/>
</dbReference>
<evidence type="ECO:0000256" key="2">
    <source>
        <dbReference type="ARBA" id="ARBA00003921"/>
    </source>
</evidence>
<feature type="binding site" evidence="20">
    <location>
        <position position="267"/>
    </location>
    <ligand>
        <name>Mg(2+)</name>
        <dbReference type="ChEBI" id="CHEBI:18420"/>
        <label>2</label>
    </ligand>
</feature>
<dbReference type="Gene3D" id="3.40.50.20">
    <property type="match status" value="1"/>
</dbReference>
<dbReference type="Pfam" id="PF07478">
    <property type="entry name" value="Dala_Dala_lig_C"/>
    <property type="match status" value="1"/>
</dbReference>
<evidence type="ECO:0000256" key="18">
    <source>
        <dbReference type="HAMAP-Rule" id="MF_00047"/>
    </source>
</evidence>
<comment type="similarity">
    <text evidence="5 18">Belongs to the D-alanine--D-alanine ligase family.</text>
</comment>
<dbReference type="GO" id="GO:0008716">
    <property type="term" value="F:D-alanine-D-alanine ligase activity"/>
    <property type="evidence" value="ECO:0007669"/>
    <property type="project" value="UniProtKB-UniRule"/>
</dbReference>
<evidence type="ECO:0000256" key="7">
    <source>
        <dbReference type="ARBA" id="ARBA00022490"/>
    </source>
</evidence>
<keyword evidence="13 18" id="KW-0133">Cell shape</keyword>
<dbReference type="InterPro" id="IPR016185">
    <property type="entry name" value="PreATP-grasp_dom_sf"/>
</dbReference>
<feature type="active site" evidence="19">
    <location>
        <position position="147"/>
    </location>
</feature>
<feature type="binding site" evidence="20">
    <location>
        <position position="267"/>
    </location>
    <ligand>
        <name>Mg(2+)</name>
        <dbReference type="ChEBI" id="CHEBI:18420"/>
        <label>1</label>
    </ligand>
</feature>
<evidence type="ECO:0000256" key="6">
    <source>
        <dbReference type="ARBA" id="ARBA00012216"/>
    </source>
</evidence>
<comment type="subcellular location">
    <subcellularLocation>
        <location evidence="3 18">Cytoplasm</location>
    </subcellularLocation>
</comment>
<dbReference type="GO" id="GO:0008360">
    <property type="term" value="P:regulation of cell shape"/>
    <property type="evidence" value="ECO:0007669"/>
    <property type="project" value="UniProtKB-KW"/>
</dbReference>
<evidence type="ECO:0000256" key="21">
    <source>
        <dbReference type="PROSITE-ProRule" id="PRU00409"/>
    </source>
</evidence>
<reference evidence="24" key="1">
    <citation type="journal article" date="2018" name="Front. Microbiol.">
        <title>Genome-Based Analysis Reveals the Taxonomy and Diversity of the Family Idiomarinaceae.</title>
        <authorList>
            <person name="Liu Y."/>
            <person name="Lai Q."/>
            <person name="Shao Z."/>
        </authorList>
    </citation>
    <scope>NUCLEOTIDE SEQUENCE [LARGE SCALE GENOMIC DNA]</scope>
    <source>
        <strain evidence="24">KYW314</strain>
    </source>
</reference>
<dbReference type="PANTHER" id="PTHR23132:SF23">
    <property type="entry name" value="D-ALANINE--D-ALANINE LIGASE B"/>
    <property type="match status" value="1"/>
</dbReference>
<dbReference type="InterPro" id="IPR013815">
    <property type="entry name" value="ATP_grasp_subdomain_1"/>
</dbReference>
<evidence type="ECO:0000313" key="23">
    <source>
        <dbReference type="EMBL" id="RUO41771.1"/>
    </source>
</evidence>
<keyword evidence="24" id="KW-1185">Reference proteome</keyword>
<dbReference type="GO" id="GO:0046872">
    <property type="term" value="F:metal ion binding"/>
    <property type="evidence" value="ECO:0007669"/>
    <property type="project" value="UniProtKB-KW"/>
</dbReference>
<dbReference type="NCBIfam" id="NF002378">
    <property type="entry name" value="PRK01372.1"/>
    <property type="match status" value="1"/>
</dbReference>
<evidence type="ECO:0000256" key="3">
    <source>
        <dbReference type="ARBA" id="ARBA00004496"/>
    </source>
</evidence>
<evidence type="ECO:0000256" key="19">
    <source>
        <dbReference type="PIRSR" id="PIRSR039102-1"/>
    </source>
</evidence>
<evidence type="ECO:0000256" key="20">
    <source>
        <dbReference type="PIRSR" id="PIRSR039102-3"/>
    </source>
</evidence>
<evidence type="ECO:0000256" key="16">
    <source>
        <dbReference type="ARBA" id="ARBA00023316"/>
    </source>
</evidence>
<dbReference type="PANTHER" id="PTHR23132">
    <property type="entry name" value="D-ALANINE--D-ALANINE LIGASE"/>
    <property type="match status" value="1"/>
</dbReference>
<dbReference type="SUPFAM" id="SSF52440">
    <property type="entry name" value="PreATP-grasp domain"/>
    <property type="match status" value="1"/>
</dbReference>
<dbReference type="RefSeq" id="WP_169930503.1">
    <property type="nucleotide sequence ID" value="NZ_PIPR01000001.1"/>
</dbReference>
<evidence type="ECO:0000259" key="22">
    <source>
        <dbReference type="PROSITE" id="PS50975"/>
    </source>
</evidence>
<evidence type="ECO:0000256" key="11">
    <source>
        <dbReference type="ARBA" id="ARBA00022840"/>
    </source>
</evidence>
<dbReference type="Gene3D" id="3.30.470.20">
    <property type="entry name" value="ATP-grasp fold, B domain"/>
    <property type="match status" value="1"/>
</dbReference>
<evidence type="ECO:0000256" key="1">
    <source>
        <dbReference type="ARBA" id="ARBA00001936"/>
    </source>
</evidence>
<dbReference type="InterPro" id="IPR000291">
    <property type="entry name" value="D-Ala_lig_Van_CS"/>
</dbReference>
<comment type="cofactor">
    <cofactor evidence="1">
        <name>Mn(2+)</name>
        <dbReference type="ChEBI" id="CHEBI:29035"/>
    </cofactor>
</comment>
<dbReference type="InterPro" id="IPR005905">
    <property type="entry name" value="D_ala_D_ala"/>
</dbReference>
<evidence type="ECO:0000256" key="15">
    <source>
        <dbReference type="ARBA" id="ARBA00023211"/>
    </source>
</evidence>
<keyword evidence="14 18" id="KW-0573">Peptidoglycan synthesis</keyword>
<dbReference type="HAMAP" id="MF_00047">
    <property type="entry name" value="Dala_Dala_lig"/>
    <property type="match status" value="1"/>
</dbReference>
<evidence type="ECO:0000256" key="9">
    <source>
        <dbReference type="ARBA" id="ARBA00022723"/>
    </source>
</evidence>
<keyword evidence="16 18" id="KW-0961">Cell wall biogenesis/degradation</keyword>
<dbReference type="EC" id="6.3.2.4" evidence="6 18"/>
<dbReference type="InterPro" id="IPR011127">
    <property type="entry name" value="Dala_Dala_lig_N"/>
</dbReference>
<feature type="active site" evidence="19">
    <location>
        <position position="17"/>
    </location>
</feature>
<evidence type="ECO:0000256" key="8">
    <source>
        <dbReference type="ARBA" id="ARBA00022598"/>
    </source>
</evidence>
<dbReference type="PIRSF" id="PIRSF039102">
    <property type="entry name" value="Ddl/VanB"/>
    <property type="match status" value="1"/>
</dbReference>
<feature type="domain" description="ATP-grasp" evidence="22">
    <location>
        <begin position="103"/>
        <end position="300"/>
    </location>
</feature>
<dbReference type="UniPathway" id="UPA00219"/>
<proteinExistence type="inferred from homology"/>
<comment type="pathway">
    <text evidence="4 18">Cell wall biogenesis; peptidoglycan biosynthesis.</text>
</comment>
<name>A0A7Z6ZUX0_9GAMM</name>
<evidence type="ECO:0000256" key="10">
    <source>
        <dbReference type="ARBA" id="ARBA00022741"/>
    </source>
</evidence>
<dbReference type="GO" id="GO:0005829">
    <property type="term" value="C:cytosol"/>
    <property type="evidence" value="ECO:0007669"/>
    <property type="project" value="TreeGrafter"/>
</dbReference>
<evidence type="ECO:0000256" key="17">
    <source>
        <dbReference type="ARBA" id="ARBA00047614"/>
    </source>
</evidence>
<evidence type="ECO:0000256" key="4">
    <source>
        <dbReference type="ARBA" id="ARBA00004752"/>
    </source>
</evidence>
<keyword evidence="15 20" id="KW-0464">Manganese</keyword>
<feature type="active site" evidence="19">
    <location>
        <position position="278"/>
    </location>
</feature>
<comment type="function">
    <text evidence="2 18">Cell wall formation.</text>
</comment>
<dbReference type="SUPFAM" id="SSF56059">
    <property type="entry name" value="Glutathione synthetase ATP-binding domain-like"/>
    <property type="match status" value="1"/>
</dbReference>
<dbReference type="InterPro" id="IPR011761">
    <property type="entry name" value="ATP-grasp"/>
</dbReference>
<feature type="binding site" evidence="20">
    <location>
        <position position="269"/>
    </location>
    <ligand>
        <name>Mg(2+)</name>
        <dbReference type="ChEBI" id="CHEBI:18420"/>
        <label>2</label>
    </ligand>
</feature>
<keyword evidence="8 18" id="KW-0436">Ligase</keyword>
<dbReference type="FunFam" id="3.40.50.20:FF:000013">
    <property type="entry name" value="D-alanine--D-alanine ligase"/>
    <property type="match status" value="1"/>
</dbReference>
<dbReference type="GO" id="GO:0071555">
    <property type="term" value="P:cell wall organization"/>
    <property type="evidence" value="ECO:0007669"/>
    <property type="project" value="UniProtKB-KW"/>
</dbReference>
<evidence type="ECO:0000256" key="5">
    <source>
        <dbReference type="ARBA" id="ARBA00010871"/>
    </source>
</evidence>
<evidence type="ECO:0000256" key="14">
    <source>
        <dbReference type="ARBA" id="ARBA00022984"/>
    </source>
</evidence>
<dbReference type="GO" id="GO:0005524">
    <property type="term" value="F:ATP binding"/>
    <property type="evidence" value="ECO:0007669"/>
    <property type="project" value="UniProtKB-UniRule"/>
</dbReference>
<accession>A0A7Z6ZUX0</accession>
<dbReference type="FunFam" id="3.30.470.20:FF:000008">
    <property type="entry name" value="D-alanine--D-alanine ligase"/>
    <property type="match status" value="1"/>
</dbReference>
<dbReference type="GO" id="GO:0009252">
    <property type="term" value="P:peptidoglycan biosynthetic process"/>
    <property type="evidence" value="ECO:0007669"/>
    <property type="project" value="UniProtKB-UniRule"/>
</dbReference>
<dbReference type="Proteomes" id="UP000287766">
    <property type="component" value="Unassembled WGS sequence"/>
</dbReference>
<keyword evidence="11 21" id="KW-0067">ATP-binding</keyword>
<comment type="cofactor">
    <cofactor evidence="20">
        <name>Mg(2+)</name>
        <dbReference type="ChEBI" id="CHEBI:18420"/>
    </cofactor>
    <cofactor evidence="20">
        <name>Mn(2+)</name>
        <dbReference type="ChEBI" id="CHEBI:29035"/>
    </cofactor>
    <text evidence="20">Binds 2 magnesium or manganese ions per subunit.</text>
</comment>
<comment type="catalytic activity">
    <reaction evidence="17 18">
        <text>2 D-alanine + ATP = D-alanyl-D-alanine + ADP + phosphate + H(+)</text>
        <dbReference type="Rhea" id="RHEA:11224"/>
        <dbReference type="ChEBI" id="CHEBI:15378"/>
        <dbReference type="ChEBI" id="CHEBI:30616"/>
        <dbReference type="ChEBI" id="CHEBI:43474"/>
        <dbReference type="ChEBI" id="CHEBI:57416"/>
        <dbReference type="ChEBI" id="CHEBI:57822"/>
        <dbReference type="ChEBI" id="CHEBI:456216"/>
        <dbReference type="EC" id="6.3.2.4"/>
    </reaction>
</comment>
<evidence type="ECO:0000256" key="12">
    <source>
        <dbReference type="ARBA" id="ARBA00022842"/>
    </source>
</evidence>
<dbReference type="PROSITE" id="PS00843">
    <property type="entry name" value="DALA_DALA_LIGASE_1"/>
    <property type="match status" value="1"/>
</dbReference>
<organism evidence="23 24">
    <name type="scientific">Pseudidiomarina aestuarii</name>
    <dbReference type="NCBI Taxonomy" id="624146"/>
    <lineage>
        <taxon>Bacteria</taxon>
        <taxon>Pseudomonadati</taxon>
        <taxon>Pseudomonadota</taxon>
        <taxon>Gammaproteobacteria</taxon>
        <taxon>Alteromonadales</taxon>
        <taxon>Idiomarinaceae</taxon>
        <taxon>Pseudidiomarina</taxon>
    </lineage>
</organism>
<dbReference type="NCBIfam" id="TIGR01205">
    <property type="entry name" value="D_ala_D_alaTIGR"/>
    <property type="match status" value="1"/>
</dbReference>
<keyword evidence="12 20" id="KW-0460">Magnesium</keyword>
<keyword evidence="7 18" id="KW-0963">Cytoplasm</keyword>
<dbReference type="EMBL" id="PIPR01000001">
    <property type="protein sequence ID" value="RUO41771.1"/>
    <property type="molecule type" value="Genomic_DNA"/>
</dbReference>
<dbReference type="InterPro" id="IPR011095">
    <property type="entry name" value="Dala_Dala_lig_C"/>
</dbReference>
<evidence type="ECO:0000313" key="24">
    <source>
        <dbReference type="Proteomes" id="UP000287766"/>
    </source>
</evidence>
<keyword evidence="9 20" id="KW-0479">Metal-binding</keyword>